<reference evidence="1" key="1">
    <citation type="submission" date="2021-01" db="EMBL/GenBank/DDBJ databases">
        <title>Whole genome shotgun sequence of Catellatospora methionotrophica NBRC 14553.</title>
        <authorList>
            <person name="Komaki H."/>
            <person name="Tamura T."/>
        </authorList>
    </citation>
    <scope>NUCLEOTIDE SEQUENCE</scope>
    <source>
        <strain evidence="1">NBRC 14553</strain>
    </source>
</reference>
<evidence type="ECO:0000313" key="2">
    <source>
        <dbReference type="Proteomes" id="UP000660339"/>
    </source>
</evidence>
<protein>
    <submittedName>
        <fullName evidence="1">Uncharacterized protein</fullName>
    </submittedName>
</protein>
<dbReference type="Proteomes" id="UP000660339">
    <property type="component" value="Unassembled WGS sequence"/>
</dbReference>
<keyword evidence="2" id="KW-1185">Reference proteome</keyword>
<sequence>MGAAYKAVQLGADMLMTDGEVIHPVPEGVYEPGLGSVATRLAGRFGDEGVVMVDADAARAMRLPTTRDELTAVEGDHVLLREIRAEGWEVRKLADWTTLRREGVMLRVGVLPAIEPATFPLLDPDPADGMGTLTSLALWHRVTGSAYHGTSGVAGTAVLSRVTTVGVKKLQPTWKPKIELVPGFEDDFHADHFRAPASGMRFAHAYDANRAYIAAAANAILAPWQLKQGGVKFDPKMGGWWLCELSPWNDKRMPDPAGYAAEKGPRWISTATVALLQQLTEEGVYGGVRIKDSRVSAGSELLRPWAWKMRDAYAAAAGATDDPRDADRVLKALKESGRKTLGMLASETNWIYRPDWWYSIIATDRANRWRKMWKTGREQNRWPLWIDVDNVWYASDVEDGVAAIPAGWNLDATGMKLGAYKHKATRRSRVAANGDGK</sequence>
<organism evidence="1 2">
    <name type="scientific">Catellatospora methionotrophica</name>
    <dbReference type="NCBI Taxonomy" id="121620"/>
    <lineage>
        <taxon>Bacteria</taxon>
        <taxon>Bacillati</taxon>
        <taxon>Actinomycetota</taxon>
        <taxon>Actinomycetes</taxon>
        <taxon>Micromonosporales</taxon>
        <taxon>Micromonosporaceae</taxon>
        <taxon>Catellatospora</taxon>
    </lineage>
</organism>
<name>A0A8J3LF92_9ACTN</name>
<comment type="caution">
    <text evidence="1">The sequence shown here is derived from an EMBL/GenBank/DDBJ whole genome shotgun (WGS) entry which is preliminary data.</text>
</comment>
<dbReference type="AlphaFoldDB" id="A0A8J3LF92"/>
<evidence type="ECO:0000313" key="1">
    <source>
        <dbReference type="EMBL" id="GIG14439.1"/>
    </source>
</evidence>
<proteinExistence type="predicted"/>
<accession>A0A8J3LF92</accession>
<dbReference type="EMBL" id="BONJ01000012">
    <property type="protein sequence ID" value="GIG14439.1"/>
    <property type="molecule type" value="Genomic_DNA"/>
</dbReference>
<gene>
    <name evidence="1" type="ORF">Cme02nite_27710</name>
</gene>